<dbReference type="EMBL" id="VKME01000007">
    <property type="protein sequence ID" value="MBE0127080.1"/>
    <property type="molecule type" value="Genomic_DNA"/>
</dbReference>
<name>A0A8I0SXF6_CITAM</name>
<reference evidence="1" key="1">
    <citation type="submission" date="2019-07" db="EMBL/GenBank/DDBJ databases">
        <title>KPC-2 carbapenem resistent Enterobacterales isolates from Germany.</title>
        <authorList>
            <person name="Yao Y."/>
            <person name="Falgenhauer L."/>
            <person name="Imirzalioglu C."/>
            <person name="Chakraborty T."/>
        </authorList>
    </citation>
    <scope>NUCLEOTIDE SEQUENCE</scope>
    <source>
        <strain evidence="1">CA13304</strain>
    </source>
</reference>
<comment type="caution">
    <text evidence="1">The sequence shown here is derived from an EMBL/GenBank/DDBJ whole genome shotgun (WGS) entry which is preliminary data.</text>
</comment>
<evidence type="ECO:0000313" key="1">
    <source>
        <dbReference type="EMBL" id="MBE0127080.1"/>
    </source>
</evidence>
<accession>A0A8I0SXF6</accession>
<protein>
    <submittedName>
        <fullName evidence="1">Uncharacterized protein</fullName>
    </submittedName>
</protein>
<organism evidence="1 2">
    <name type="scientific">Citrobacter amalonaticus</name>
    <dbReference type="NCBI Taxonomy" id="35703"/>
    <lineage>
        <taxon>Bacteria</taxon>
        <taxon>Pseudomonadati</taxon>
        <taxon>Pseudomonadota</taxon>
        <taxon>Gammaproteobacteria</taxon>
        <taxon>Enterobacterales</taxon>
        <taxon>Enterobacteriaceae</taxon>
        <taxon>Citrobacter</taxon>
    </lineage>
</organism>
<dbReference type="AlphaFoldDB" id="A0A8I0SXF6"/>
<proteinExistence type="predicted"/>
<dbReference type="Proteomes" id="UP000656723">
    <property type="component" value="Unassembled WGS sequence"/>
</dbReference>
<sequence>MATSKTHTGLISHKNGIRRVHLYETSTSWCVSHRRCYSKITGRRSGNSNSLSRLHLDSIIPIKQEKEITE</sequence>
<evidence type="ECO:0000313" key="2">
    <source>
        <dbReference type="Proteomes" id="UP000656723"/>
    </source>
</evidence>
<gene>
    <name evidence="1" type="ORF">FOT72_03355</name>
</gene>